<comment type="similarity">
    <text evidence="7">Belongs to the drug/metabolite transporter (DMT) superfamily. Small multidrug resistance (SMR) (TC 2.A.7.1) family. Gdx/SugE subfamily.</text>
</comment>
<keyword evidence="4 9" id="KW-0812">Transmembrane</keyword>
<keyword evidence="3" id="KW-1003">Cell membrane</keyword>
<evidence type="ECO:0000256" key="8">
    <source>
        <dbReference type="ARBA" id="ARBA00039168"/>
    </source>
</evidence>
<keyword evidence="6 10" id="KW-0472">Membrane</keyword>
<dbReference type="Proteomes" id="UP000650616">
    <property type="component" value="Unassembled WGS sequence"/>
</dbReference>
<dbReference type="Gene3D" id="1.10.3730.20">
    <property type="match status" value="1"/>
</dbReference>
<evidence type="ECO:0000313" key="13">
    <source>
        <dbReference type="Proteomes" id="UP000650616"/>
    </source>
</evidence>
<evidence type="ECO:0000256" key="4">
    <source>
        <dbReference type="ARBA" id="ARBA00022692"/>
    </source>
</evidence>
<comment type="subcellular location">
    <subcellularLocation>
        <location evidence="1 9">Cell membrane</location>
        <topology evidence="1 9">Multi-pass membrane protein</topology>
    </subcellularLocation>
</comment>
<dbReference type="EMBL" id="JADBHS010000010">
    <property type="protein sequence ID" value="MBE2986662.1"/>
    <property type="molecule type" value="Genomic_DNA"/>
</dbReference>
<dbReference type="Pfam" id="PF00893">
    <property type="entry name" value="Multi_Drug_Res"/>
    <property type="match status" value="1"/>
</dbReference>
<comment type="caution">
    <text evidence="12">The sequence shown here is derived from an EMBL/GenBank/DDBJ whole genome shotgun (WGS) entry which is preliminary data.</text>
</comment>
<feature type="transmembrane region" description="Helical" evidence="10">
    <location>
        <begin position="56"/>
        <end position="78"/>
    </location>
</feature>
<evidence type="ECO:0000256" key="3">
    <source>
        <dbReference type="ARBA" id="ARBA00022475"/>
    </source>
</evidence>
<evidence type="ECO:0000313" key="11">
    <source>
        <dbReference type="EMBL" id="MBE2986662.1"/>
    </source>
</evidence>
<dbReference type="AlphaFoldDB" id="A0AAW3ZZE4"/>
<evidence type="ECO:0000256" key="9">
    <source>
        <dbReference type="RuleBase" id="RU003942"/>
    </source>
</evidence>
<dbReference type="GO" id="GO:0022857">
    <property type="term" value="F:transmembrane transporter activity"/>
    <property type="evidence" value="ECO:0007669"/>
    <property type="project" value="InterPro"/>
</dbReference>
<feature type="transmembrane region" description="Helical" evidence="10">
    <location>
        <begin position="6"/>
        <end position="24"/>
    </location>
</feature>
<evidence type="ECO:0000256" key="10">
    <source>
        <dbReference type="SAM" id="Phobius"/>
    </source>
</evidence>
<keyword evidence="5 10" id="KW-1133">Transmembrane helix</keyword>
<keyword evidence="2" id="KW-0813">Transport</keyword>
<evidence type="ECO:0000313" key="14">
    <source>
        <dbReference type="Proteomes" id="UP001318760"/>
    </source>
</evidence>
<dbReference type="SUPFAM" id="SSF103481">
    <property type="entry name" value="Multidrug resistance efflux transporter EmrE"/>
    <property type="match status" value="1"/>
</dbReference>
<dbReference type="InterPro" id="IPR037185">
    <property type="entry name" value="EmrE-like"/>
</dbReference>
<evidence type="ECO:0000256" key="1">
    <source>
        <dbReference type="ARBA" id="ARBA00004651"/>
    </source>
</evidence>
<dbReference type="GO" id="GO:0005886">
    <property type="term" value="C:plasma membrane"/>
    <property type="evidence" value="ECO:0007669"/>
    <property type="project" value="UniProtKB-SubCell"/>
</dbReference>
<sequence length="104" mass="11144">MSWLALITAGILEIFGVIAMKKFVLSGKKKFILLIAVLFMISFSFLGIAMEEISMGTAYAIWTGIGAGGGVAVGILFFKESGNFKKIFFITLILASSIGLKIIS</sequence>
<feature type="transmembrane region" description="Helical" evidence="10">
    <location>
        <begin position="31"/>
        <end position="50"/>
    </location>
</feature>
<accession>A0AAW3ZZE4</accession>
<evidence type="ECO:0000256" key="5">
    <source>
        <dbReference type="ARBA" id="ARBA00022989"/>
    </source>
</evidence>
<dbReference type="PANTHER" id="PTHR30561:SF0">
    <property type="entry name" value="GUANIDINIUM EXPORTER"/>
    <property type="match status" value="1"/>
</dbReference>
<dbReference type="RefSeq" id="WP_170017272.1">
    <property type="nucleotide sequence ID" value="NZ_CP012545.1"/>
</dbReference>
<evidence type="ECO:0000256" key="6">
    <source>
        <dbReference type="ARBA" id="ARBA00023136"/>
    </source>
</evidence>
<reference evidence="11 14" key="2">
    <citation type="submission" date="2020-10" db="EMBL/GenBank/DDBJ databases">
        <title>Campylobacter californiensis sp. nov. isolated from cattle and feral swine in California.</title>
        <authorList>
            <person name="Miller W.G."/>
        </authorList>
    </citation>
    <scope>NUCLEOTIDE SEQUENCE [LARGE SCALE GENOMIC DNA]</scope>
    <source>
        <strain evidence="11 14">RM12919</strain>
    </source>
</reference>
<dbReference type="InterPro" id="IPR045324">
    <property type="entry name" value="Small_multidrug_res"/>
</dbReference>
<organism evidence="12 13">
    <name type="scientific">Campylobacter californiensis</name>
    <dbReference type="NCBI Taxonomy" id="1032243"/>
    <lineage>
        <taxon>Bacteria</taxon>
        <taxon>Pseudomonadati</taxon>
        <taxon>Campylobacterota</taxon>
        <taxon>Epsilonproteobacteria</taxon>
        <taxon>Campylobacterales</taxon>
        <taxon>Campylobacteraceae</taxon>
        <taxon>Campylobacter</taxon>
    </lineage>
</organism>
<protein>
    <recommendedName>
        <fullName evidence="8">Guanidinium exporter</fullName>
    </recommendedName>
</protein>
<reference evidence="12 13" key="1">
    <citation type="submission" date="2015-08" db="EMBL/GenBank/DDBJ databases">
        <title>Comparative genomics of the Campylobacter concisus group.</title>
        <authorList>
            <person name="Yee E."/>
            <person name="Chapman M.H."/>
            <person name="Huynh S."/>
            <person name="Bono J.L."/>
            <person name="On S.L."/>
            <person name="St Leger J."/>
            <person name="Foster G."/>
            <person name="Parker C.T."/>
            <person name="Miller W.G."/>
        </authorList>
    </citation>
    <scope>NUCLEOTIDE SEQUENCE [LARGE SCALE GENOMIC DNA]</scope>
    <source>
        <strain evidence="12 13">RM9337</strain>
    </source>
</reference>
<dbReference type="InterPro" id="IPR000390">
    <property type="entry name" value="Small_drug/metabolite_transptr"/>
</dbReference>
<evidence type="ECO:0000256" key="7">
    <source>
        <dbReference type="ARBA" id="ARBA00038151"/>
    </source>
</evidence>
<dbReference type="PANTHER" id="PTHR30561">
    <property type="entry name" value="SMR FAMILY PROTON-DEPENDENT DRUG EFFLUX TRANSPORTER SUGE"/>
    <property type="match status" value="1"/>
</dbReference>
<dbReference type="EMBL" id="LIWG01000022">
    <property type="protein sequence ID" value="MBE3608880.1"/>
    <property type="molecule type" value="Genomic_DNA"/>
</dbReference>
<evidence type="ECO:0000256" key="2">
    <source>
        <dbReference type="ARBA" id="ARBA00022448"/>
    </source>
</evidence>
<keyword evidence="13" id="KW-1185">Reference proteome</keyword>
<dbReference type="Proteomes" id="UP001318760">
    <property type="component" value="Unassembled WGS sequence"/>
</dbReference>
<name>A0AAW3ZZE4_9BACT</name>
<gene>
    <name evidence="11" type="ORF">CCAL12919_05880</name>
    <name evidence="12" type="ORF">CCAL9337_09170</name>
</gene>
<evidence type="ECO:0000313" key="12">
    <source>
        <dbReference type="EMBL" id="MBE3608880.1"/>
    </source>
</evidence>
<proteinExistence type="inferred from homology"/>